<dbReference type="PANTHER" id="PTHR35004">
    <property type="entry name" value="TRANSPOSASE RV3428C-RELATED"/>
    <property type="match status" value="1"/>
</dbReference>
<name>A0A4Q5AJN3_9BIFI</name>
<dbReference type="EMBL" id="RYUT01000004">
    <property type="protein sequence ID" value="RYQ29540.1"/>
    <property type="molecule type" value="Genomic_DNA"/>
</dbReference>
<evidence type="ECO:0000256" key="4">
    <source>
        <dbReference type="ARBA" id="ARBA00023172"/>
    </source>
</evidence>
<gene>
    <name evidence="6" type="ORF">PG2017B_1729</name>
</gene>
<dbReference type="GO" id="GO:0032196">
    <property type="term" value="P:transposition"/>
    <property type="evidence" value="ECO:0007669"/>
    <property type="project" value="UniProtKB-KW"/>
</dbReference>
<evidence type="ECO:0000313" key="6">
    <source>
        <dbReference type="EMBL" id="RYQ29540.1"/>
    </source>
</evidence>
<reference evidence="6 7" key="1">
    <citation type="submission" date="2018-12" db="EMBL/GenBank/DDBJ databases">
        <title>Unveiling genomic diversity among members of the Bifidobacterium pseudolongum species, a widely distributed gut commensal of the animal kingdom.</title>
        <authorList>
            <person name="Lugli G.A."/>
            <person name="Duranti S."/>
            <person name="Albert K."/>
            <person name="Mancabelli L."/>
            <person name="Napoli S."/>
            <person name="Viappiani A."/>
            <person name="Anzalone R."/>
            <person name="Longhi G."/>
            <person name="Milani C."/>
            <person name="Turroni F."/>
            <person name="Alessandri G."/>
            <person name="Sela D.A."/>
            <person name="Van Sinderen D."/>
            <person name="Ventura M."/>
        </authorList>
    </citation>
    <scope>NUCLEOTIDE SEQUENCE [LARGE SCALE GENOMIC DNA]</scope>
    <source>
        <strain evidence="6 7">2017B</strain>
    </source>
</reference>
<dbReference type="PROSITE" id="PS50531">
    <property type="entry name" value="HTH_IS21"/>
    <property type="match status" value="1"/>
</dbReference>
<dbReference type="RefSeq" id="WP_129871203.1">
    <property type="nucleotide sequence ID" value="NZ_RYUO01000004.1"/>
</dbReference>
<keyword evidence="4" id="KW-0233">DNA recombination</keyword>
<evidence type="ECO:0000256" key="1">
    <source>
        <dbReference type="ARBA" id="ARBA00009277"/>
    </source>
</evidence>
<proteinExistence type="inferred from homology"/>
<protein>
    <submittedName>
        <fullName evidence="6">Transposase</fullName>
    </submittedName>
</protein>
<dbReference type="Gene3D" id="1.10.10.60">
    <property type="entry name" value="Homeodomain-like"/>
    <property type="match status" value="1"/>
</dbReference>
<evidence type="ECO:0000256" key="3">
    <source>
        <dbReference type="ARBA" id="ARBA00023125"/>
    </source>
</evidence>
<evidence type="ECO:0000259" key="5">
    <source>
        <dbReference type="PROSITE" id="PS50531"/>
    </source>
</evidence>
<evidence type="ECO:0000313" key="7">
    <source>
        <dbReference type="Proteomes" id="UP000291920"/>
    </source>
</evidence>
<dbReference type="GO" id="GO:0003677">
    <property type="term" value="F:DNA binding"/>
    <property type="evidence" value="ECO:0007669"/>
    <property type="project" value="UniProtKB-KW"/>
</dbReference>
<sequence length="247" mass="28326">MRKEGCSVAAIARELNVSEPTVRKYLKVRDLSPKPSVKRARPSKIDPWVPLIEQWLAEDRESWSKQRHTATRIHERLVHEHGADVSRSMVNRKVGELKRWFRFGKGERVLMAWGGGHRPISDRYLVAWSAHAHALLRALVPVFEHGGRLPDPGRERGVYVCGASWSVRASGRRATPHRVRQRGRYGPQARGRRGVLHGTIRRLPRVFFACIGRPWIGYLQDRFNRVLMTKLDDPELARNAGIYGKAQ</sequence>
<dbReference type="Proteomes" id="UP000291920">
    <property type="component" value="Unassembled WGS sequence"/>
</dbReference>
<organism evidence="6 7">
    <name type="scientific">Bifidobacterium pseudolongum subsp. globosum</name>
    <dbReference type="NCBI Taxonomy" id="1690"/>
    <lineage>
        <taxon>Bacteria</taxon>
        <taxon>Bacillati</taxon>
        <taxon>Actinomycetota</taxon>
        <taxon>Actinomycetes</taxon>
        <taxon>Bifidobacteriales</taxon>
        <taxon>Bifidobacteriaceae</taxon>
        <taxon>Bifidobacterium</taxon>
    </lineage>
</organism>
<keyword evidence="2" id="KW-0815">Transposition</keyword>
<comment type="similarity">
    <text evidence="1">Belongs to the transposase IS21/IS408/IS1162 family.</text>
</comment>
<dbReference type="PANTHER" id="PTHR35004:SF6">
    <property type="entry name" value="TRANSPOSASE"/>
    <property type="match status" value="1"/>
</dbReference>
<keyword evidence="3" id="KW-0238">DNA-binding</keyword>
<dbReference type="AlphaFoldDB" id="A0A4Q5AJN3"/>
<accession>A0A4Q5AJN3</accession>
<evidence type="ECO:0000256" key="2">
    <source>
        <dbReference type="ARBA" id="ARBA00022578"/>
    </source>
</evidence>
<dbReference type="InterPro" id="IPR009057">
    <property type="entry name" value="Homeodomain-like_sf"/>
</dbReference>
<dbReference type="SUPFAM" id="SSF46689">
    <property type="entry name" value="Homeodomain-like"/>
    <property type="match status" value="1"/>
</dbReference>
<dbReference type="GO" id="GO:0006310">
    <property type="term" value="P:DNA recombination"/>
    <property type="evidence" value="ECO:0007669"/>
    <property type="project" value="UniProtKB-KW"/>
</dbReference>
<feature type="domain" description="HTH IS21-type" evidence="5">
    <location>
        <begin position="1"/>
        <end position="56"/>
    </location>
</feature>
<dbReference type="InterPro" id="IPR017894">
    <property type="entry name" value="HTH_IS21_transposase_type"/>
</dbReference>
<comment type="caution">
    <text evidence="6">The sequence shown here is derived from an EMBL/GenBank/DDBJ whole genome shotgun (WGS) entry which is preliminary data.</text>
</comment>